<accession>A0ABX1T987</accession>
<comment type="caution">
    <text evidence="1">The sequence shown here is derived from an EMBL/GenBank/DDBJ whole genome shotgun (WGS) entry which is preliminary data.</text>
</comment>
<organism evidence="1 2">
    <name type="scientific">Candidatus Accumulibacter contiguus</name>
    <dbReference type="NCBI Taxonomy" id="2954381"/>
    <lineage>
        <taxon>Bacteria</taxon>
        <taxon>Pseudomonadati</taxon>
        <taxon>Pseudomonadota</taxon>
        <taxon>Betaproteobacteria</taxon>
        <taxon>Candidatus Accumulibacter</taxon>
    </lineage>
</organism>
<dbReference type="EMBL" id="SPMX01000039">
    <property type="protein sequence ID" value="NMQ06245.1"/>
    <property type="molecule type" value="Genomic_DNA"/>
</dbReference>
<evidence type="ECO:0000313" key="1">
    <source>
        <dbReference type="EMBL" id="NMQ06245.1"/>
    </source>
</evidence>
<name>A0ABX1T987_9PROT</name>
<sequence length="68" mass="7531">MWRGSVVLPLTHAHQLAHPRRGHIRRADIVEAILAGRQPADLTLKDLMLPFPVEWAGQRVQFGVGGGE</sequence>
<keyword evidence="2" id="KW-1185">Reference proteome</keyword>
<dbReference type="Proteomes" id="UP000886469">
    <property type="component" value="Unassembled WGS sequence"/>
</dbReference>
<protein>
    <submittedName>
        <fullName evidence="1">Uncharacterized protein</fullName>
    </submittedName>
</protein>
<evidence type="ECO:0000313" key="2">
    <source>
        <dbReference type="Proteomes" id="UP000886469"/>
    </source>
</evidence>
<reference evidence="1" key="1">
    <citation type="submission" date="2019-03" db="EMBL/GenBank/DDBJ databases">
        <title>Metabolic reconstructions from genomes of highly enriched 'Candidatus Accumulibacter' and 'Candidatus Competibacter' bioreactor populations.</title>
        <authorList>
            <person name="Annavajhala M.K."/>
            <person name="Welles L."/>
            <person name="Abbas B."/>
            <person name="Sorokin D."/>
            <person name="Park H."/>
            <person name="Van Loosdrecht M."/>
            <person name="Chandran K."/>
        </authorList>
    </citation>
    <scope>NUCLEOTIDE SEQUENCE</scope>
    <source>
        <strain evidence="1">SBR_L</strain>
    </source>
</reference>
<gene>
    <name evidence="1" type="ORF">E4Q08_13800</name>
</gene>
<proteinExistence type="predicted"/>